<reference evidence="2 5" key="3">
    <citation type="submission" date="2023-07" db="EMBL/GenBank/DDBJ databases">
        <title>Genome content predicts the carbon catabolic preferences of heterotrophic bacteria.</title>
        <authorList>
            <person name="Gralka M."/>
        </authorList>
    </citation>
    <scope>NUCLEOTIDE SEQUENCE [LARGE SCALE GENOMIC DNA]</scope>
    <source>
        <strain evidence="2 5">4G03</strain>
    </source>
</reference>
<protein>
    <submittedName>
        <fullName evidence="3">Uncharacterized protein</fullName>
    </submittedName>
</protein>
<dbReference type="EMBL" id="JAUYVU010000005">
    <property type="protein sequence ID" value="MDP2541434.1"/>
    <property type="molecule type" value="Genomic_DNA"/>
</dbReference>
<evidence type="ECO:0000313" key="4">
    <source>
        <dbReference type="Proteomes" id="UP000222163"/>
    </source>
</evidence>
<dbReference type="SUPFAM" id="SSF75011">
    <property type="entry name" value="3-carboxy-cis,cis-mucoante lactonizing enzyme"/>
    <property type="match status" value="1"/>
</dbReference>
<feature type="region of interest" description="Disordered" evidence="1">
    <location>
        <begin position="139"/>
        <end position="160"/>
    </location>
</feature>
<sequence>MRRRLLFSLILFCAIIIPTFSQVKVGENPSSIHSSSILELESSDKVLVISRMTDTQMNTIQPLRGALVFNTDQNCVFMYDGTSWISLCDGDSGNTRESIKVTTSSTAPTDNNVGDFWINDTLNNTTSIWDGTNWISIDNNPRKGNGSPNASTAPNPTPGDVYVDTTTGIIYAYDGTTWVTSNSTASANNGLLINASNTIQLGGVLIQPTTIETNTTNTLAVTGLENGDTTSDDIVTVDRTTGVLKKITSSNLLREEVTEITATDGQVTFTGLTLYTTDKINVYRNGVRIDFTVNNATTITIEPDAVCYAGDEIRIVQLY</sequence>
<evidence type="ECO:0000313" key="2">
    <source>
        <dbReference type="EMBL" id="MDP2541434.1"/>
    </source>
</evidence>
<dbReference type="RefSeq" id="WP_099213789.1">
    <property type="nucleotide sequence ID" value="NZ_JAUYVU010000005.1"/>
</dbReference>
<accession>A0A497Z902</accession>
<organism evidence="3 4">
    <name type="scientific">Tenacibaculum discolor</name>
    <dbReference type="NCBI Taxonomy" id="361581"/>
    <lineage>
        <taxon>Bacteria</taxon>
        <taxon>Pseudomonadati</taxon>
        <taxon>Bacteroidota</taxon>
        <taxon>Flavobacteriia</taxon>
        <taxon>Flavobacteriales</taxon>
        <taxon>Flavobacteriaceae</taxon>
        <taxon>Tenacibaculum</taxon>
    </lineage>
</organism>
<dbReference type="AlphaFoldDB" id="A0A2G1BYN5"/>
<comment type="caution">
    <text evidence="3">The sequence shown here is derived from an EMBL/GenBank/DDBJ whole genome shotgun (WGS) entry which is preliminary data.</text>
</comment>
<evidence type="ECO:0000256" key="1">
    <source>
        <dbReference type="SAM" id="MobiDB-lite"/>
    </source>
</evidence>
<dbReference type="Proteomes" id="UP000222163">
    <property type="component" value="Unassembled WGS sequence"/>
</dbReference>
<dbReference type="Proteomes" id="UP001242342">
    <property type="component" value="Unassembled WGS sequence"/>
</dbReference>
<dbReference type="EMBL" id="PDUU01000001">
    <property type="protein sequence ID" value="PHN99114.1"/>
    <property type="molecule type" value="Genomic_DNA"/>
</dbReference>
<accession>A0A2G1BYN5</accession>
<evidence type="ECO:0000313" key="5">
    <source>
        <dbReference type="Proteomes" id="UP001242342"/>
    </source>
</evidence>
<reference evidence="3 4" key="1">
    <citation type="journal article" date="2016" name="Nat. Commun.">
        <title>Microbial interactions lead to rapid micro-scale successions on model marine particles.</title>
        <authorList>
            <person name="Datta M.S."/>
            <person name="Sliwerska E."/>
            <person name="Gore J."/>
            <person name="Polz M.F."/>
            <person name="Cordero O.X."/>
        </authorList>
    </citation>
    <scope>NUCLEOTIDE SEQUENCE [LARGE SCALE GENOMIC DNA]</scope>
    <source>
        <strain evidence="3 4">4G03</strain>
    </source>
</reference>
<reference evidence="3" key="2">
    <citation type="submission" date="2017-10" db="EMBL/GenBank/DDBJ databases">
        <authorList>
            <person name="Enke T.N."/>
            <person name="Cordero O.X."/>
        </authorList>
    </citation>
    <scope>NUCLEOTIDE SEQUENCE</scope>
    <source>
        <strain evidence="3">4G03</strain>
    </source>
</reference>
<name>A0A2G1BYN5_9FLAO</name>
<evidence type="ECO:0000313" key="3">
    <source>
        <dbReference type="EMBL" id="PHN99114.1"/>
    </source>
</evidence>
<keyword evidence="5" id="KW-1185">Reference proteome</keyword>
<proteinExistence type="predicted"/>
<gene>
    <name evidence="3" type="ORF">CSC81_00395</name>
    <name evidence="2" type="ORF">Q8W23_08115</name>
</gene>